<evidence type="ECO:0000313" key="2">
    <source>
        <dbReference type="Proteomes" id="UP000635477"/>
    </source>
</evidence>
<name>A0A8H4UKB2_9HYPO</name>
<dbReference type="EMBL" id="JABEYC010000385">
    <property type="protein sequence ID" value="KAF4978225.1"/>
    <property type="molecule type" value="Genomic_DNA"/>
</dbReference>
<reference evidence="1" key="1">
    <citation type="journal article" date="2020" name="BMC Genomics">
        <title>Correction to: Identification and distribution of gene clusters required for synthesis of sphingolipid metabolism inhibitors in diverse species of the filamentous fungus Fusarium.</title>
        <authorList>
            <person name="Kim H.S."/>
            <person name="Lohmar J.M."/>
            <person name="Busman M."/>
            <person name="Brown D.W."/>
            <person name="Naumann T.A."/>
            <person name="Divon H.H."/>
            <person name="Lysoe E."/>
            <person name="Uhlig S."/>
            <person name="Proctor R.H."/>
        </authorList>
    </citation>
    <scope>NUCLEOTIDE SEQUENCE</scope>
    <source>
        <strain evidence="1">NRRL 22465</strain>
    </source>
</reference>
<proteinExistence type="predicted"/>
<keyword evidence="2" id="KW-1185">Reference proteome</keyword>
<comment type="caution">
    <text evidence="1">The sequence shown here is derived from an EMBL/GenBank/DDBJ whole genome shotgun (WGS) entry which is preliminary data.</text>
</comment>
<evidence type="ECO:0008006" key="3">
    <source>
        <dbReference type="Google" id="ProtNLM"/>
    </source>
</evidence>
<protein>
    <recommendedName>
        <fullName evidence="3">Protein kinase domain-containing protein</fullName>
    </recommendedName>
</protein>
<sequence length="282" mass="31896">MTTSPVMVVNLKTKSGTDSQAFLKLYDRCFGTNLRILDGKYTACRAVDEDAFQSFLLQGKIGPFIRELEDKNRKSLLPLSACDFHDDSPDGMARYESALWYEANEHFNNETEAYTRLADLQGTSIPRMHAHVCLSLSGRNSDAPKNQLQPGTENYLDFKGVLMEVITGYNLWDLPTSCAAPADKGEWPGIIQQAVDTAHEINKRGLILKDSGPRNVVVDQSSQTPSLIDFAQCLFKDRLFELLEEMSSSEDDDNDNEDEWDAETEFWQRVRSLNALRRLVQL</sequence>
<dbReference type="OrthoDB" id="5134445at2759"/>
<gene>
    <name evidence="1" type="ORF">FZEAL_5330</name>
</gene>
<accession>A0A8H4UKB2</accession>
<dbReference type="Proteomes" id="UP000635477">
    <property type="component" value="Unassembled WGS sequence"/>
</dbReference>
<organism evidence="1 2">
    <name type="scientific">Fusarium zealandicum</name>
    <dbReference type="NCBI Taxonomy" id="1053134"/>
    <lineage>
        <taxon>Eukaryota</taxon>
        <taxon>Fungi</taxon>
        <taxon>Dikarya</taxon>
        <taxon>Ascomycota</taxon>
        <taxon>Pezizomycotina</taxon>
        <taxon>Sordariomycetes</taxon>
        <taxon>Hypocreomycetidae</taxon>
        <taxon>Hypocreales</taxon>
        <taxon>Nectriaceae</taxon>
        <taxon>Fusarium</taxon>
        <taxon>Fusarium staphyleae species complex</taxon>
    </lineage>
</organism>
<evidence type="ECO:0000313" key="1">
    <source>
        <dbReference type="EMBL" id="KAF4978225.1"/>
    </source>
</evidence>
<dbReference type="InterPro" id="IPR011009">
    <property type="entry name" value="Kinase-like_dom_sf"/>
</dbReference>
<reference evidence="1" key="2">
    <citation type="submission" date="2020-05" db="EMBL/GenBank/DDBJ databases">
        <authorList>
            <person name="Kim H.-S."/>
            <person name="Proctor R.H."/>
            <person name="Brown D.W."/>
        </authorList>
    </citation>
    <scope>NUCLEOTIDE SEQUENCE</scope>
    <source>
        <strain evidence="1">NRRL 22465</strain>
    </source>
</reference>
<dbReference type="AlphaFoldDB" id="A0A8H4UKB2"/>
<dbReference type="SUPFAM" id="SSF56112">
    <property type="entry name" value="Protein kinase-like (PK-like)"/>
    <property type="match status" value="1"/>
</dbReference>